<dbReference type="InterPro" id="IPR036890">
    <property type="entry name" value="HATPase_C_sf"/>
</dbReference>
<dbReference type="GO" id="GO:0005886">
    <property type="term" value="C:plasma membrane"/>
    <property type="evidence" value="ECO:0007669"/>
    <property type="project" value="TreeGrafter"/>
</dbReference>
<feature type="domain" description="Histidine kinase" evidence="6">
    <location>
        <begin position="1"/>
        <end position="83"/>
    </location>
</feature>
<protein>
    <recommendedName>
        <fullName evidence="2">histidine kinase</fullName>
        <ecNumber evidence="2">2.7.13.3</ecNumber>
    </recommendedName>
</protein>
<evidence type="ECO:0000256" key="5">
    <source>
        <dbReference type="PROSITE-ProRule" id="PRU00169"/>
    </source>
</evidence>
<dbReference type="Proteomes" id="UP000190896">
    <property type="component" value="Unassembled WGS sequence"/>
</dbReference>
<dbReference type="InterPro" id="IPR011006">
    <property type="entry name" value="CheY-like_superfamily"/>
</dbReference>
<feature type="modified residue" description="4-aspartylphosphate" evidence="5">
    <location>
        <position position="169"/>
    </location>
</feature>
<reference evidence="8 9" key="1">
    <citation type="submission" date="2016-11" db="EMBL/GenBank/DDBJ databases">
        <title>Mixed transmission modes and dynamic genome evolution in an obligate animal-bacterial symbiosis.</title>
        <authorList>
            <person name="Russell S.L."/>
            <person name="Corbett-Detig R.B."/>
            <person name="Cavanaugh C.M."/>
        </authorList>
    </citation>
    <scope>NUCLEOTIDE SEQUENCE [LARGE SCALE GENOMIC DNA]</scope>
    <source>
        <strain evidence="8">Se-Cadez</strain>
    </source>
</reference>
<organism evidence="8 9">
    <name type="scientific">Solemya velesiana gill symbiont</name>
    <dbReference type="NCBI Taxonomy" id="1918948"/>
    <lineage>
        <taxon>Bacteria</taxon>
        <taxon>Pseudomonadati</taxon>
        <taxon>Pseudomonadota</taxon>
        <taxon>Gammaproteobacteria</taxon>
        <taxon>sulfur-oxidizing symbionts</taxon>
    </lineage>
</organism>
<dbReference type="Gene3D" id="3.30.565.10">
    <property type="entry name" value="Histidine kinase-like ATPase, C-terminal domain"/>
    <property type="match status" value="1"/>
</dbReference>
<evidence type="ECO:0000256" key="4">
    <source>
        <dbReference type="ARBA" id="ARBA00022777"/>
    </source>
</evidence>
<evidence type="ECO:0000256" key="3">
    <source>
        <dbReference type="ARBA" id="ARBA00022679"/>
    </source>
</evidence>
<evidence type="ECO:0000313" key="9">
    <source>
        <dbReference type="Proteomes" id="UP000190896"/>
    </source>
</evidence>
<comment type="caution">
    <text evidence="8">The sequence shown here is derived from an EMBL/GenBank/DDBJ whole genome shotgun (WGS) entry which is preliminary data.</text>
</comment>
<dbReference type="SMART" id="SM00448">
    <property type="entry name" value="REC"/>
    <property type="match status" value="1"/>
</dbReference>
<dbReference type="Pfam" id="PF02518">
    <property type="entry name" value="HATPase_c"/>
    <property type="match status" value="1"/>
</dbReference>
<dbReference type="EC" id="2.7.13.3" evidence="2"/>
<sequence>MASVVDEKLRLYIADTGPGIHKHQLATIFEPFERLDREREEIEGTGIGLTIAKQLIELIDGQIGVTSSLGEGSTFFIELPVTHAEPVRHTKVVELPGADEQSRKELVLPSATQNHDQEVVLYVEDNKINRTLMEHIFAERSDIELVMAETARKGIALALSVEPILIMMDIRLPDGTGYDALAKLQANEKTADIPVVAVSANVTEHDILQGREAGFIEYLEKPVDIKRLMKLIDLYMDDREALPN</sequence>
<dbReference type="InterPro" id="IPR003594">
    <property type="entry name" value="HATPase_dom"/>
</dbReference>
<dbReference type="PROSITE" id="PS50110">
    <property type="entry name" value="RESPONSE_REGULATORY"/>
    <property type="match status" value="1"/>
</dbReference>
<proteinExistence type="predicted"/>
<feature type="domain" description="Response regulatory" evidence="7">
    <location>
        <begin position="119"/>
        <end position="236"/>
    </location>
</feature>
<evidence type="ECO:0000259" key="6">
    <source>
        <dbReference type="PROSITE" id="PS50109"/>
    </source>
</evidence>
<dbReference type="PRINTS" id="PR00344">
    <property type="entry name" value="BCTRLSENSOR"/>
</dbReference>
<evidence type="ECO:0000259" key="7">
    <source>
        <dbReference type="PROSITE" id="PS50110"/>
    </source>
</evidence>
<keyword evidence="5" id="KW-0597">Phosphoprotein</keyword>
<dbReference type="EMBL" id="MPRJ01000073">
    <property type="protein sequence ID" value="OOZ35824.1"/>
    <property type="molecule type" value="Genomic_DNA"/>
</dbReference>
<dbReference type="GO" id="GO:0009927">
    <property type="term" value="F:histidine phosphotransfer kinase activity"/>
    <property type="evidence" value="ECO:0007669"/>
    <property type="project" value="TreeGrafter"/>
</dbReference>
<dbReference type="InterPro" id="IPR004358">
    <property type="entry name" value="Sig_transdc_His_kin-like_C"/>
</dbReference>
<evidence type="ECO:0000256" key="2">
    <source>
        <dbReference type="ARBA" id="ARBA00012438"/>
    </source>
</evidence>
<dbReference type="PANTHER" id="PTHR43047:SF72">
    <property type="entry name" value="OSMOSENSING HISTIDINE PROTEIN KINASE SLN1"/>
    <property type="match status" value="1"/>
</dbReference>
<name>A0A1T2KSI7_9GAMM</name>
<keyword evidence="3" id="KW-0808">Transferase</keyword>
<dbReference type="PROSITE" id="PS50109">
    <property type="entry name" value="HIS_KIN"/>
    <property type="match status" value="1"/>
</dbReference>
<accession>A0A1T2KSI7</accession>
<keyword evidence="9" id="KW-1185">Reference proteome</keyword>
<dbReference type="Gene3D" id="3.40.50.2300">
    <property type="match status" value="1"/>
</dbReference>
<dbReference type="GO" id="GO:0000155">
    <property type="term" value="F:phosphorelay sensor kinase activity"/>
    <property type="evidence" value="ECO:0007669"/>
    <property type="project" value="TreeGrafter"/>
</dbReference>
<dbReference type="PANTHER" id="PTHR43047">
    <property type="entry name" value="TWO-COMPONENT HISTIDINE PROTEIN KINASE"/>
    <property type="match status" value="1"/>
</dbReference>
<dbReference type="InterPro" id="IPR005467">
    <property type="entry name" value="His_kinase_dom"/>
</dbReference>
<gene>
    <name evidence="8" type="ORF">BOW51_10095</name>
</gene>
<dbReference type="SUPFAM" id="SSF52172">
    <property type="entry name" value="CheY-like"/>
    <property type="match status" value="1"/>
</dbReference>
<dbReference type="AlphaFoldDB" id="A0A1T2KSI7"/>
<dbReference type="OrthoDB" id="9802426at2"/>
<comment type="catalytic activity">
    <reaction evidence="1">
        <text>ATP + protein L-histidine = ADP + protein N-phospho-L-histidine.</text>
        <dbReference type="EC" id="2.7.13.3"/>
    </reaction>
</comment>
<dbReference type="SUPFAM" id="SSF55874">
    <property type="entry name" value="ATPase domain of HSP90 chaperone/DNA topoisomerase II/histidine kinase"/>
    <property type="match status" value="1"/>
</dbReference>
<evidence type="ECO:0000256" key="1">
    <source>
        <dbReference type="ARBA" id="ARBA00000085"/>
    </source>
</evidence>
<dbReference type="SMART" id="SM00387">
    <property type="entry name" value="HATPase_c"/>
    <property type="match status" value="1"/>
</dbReference>
<keyword evidence="4" id="KW-0418">Kinase</keyword>
<dbReference type="Pfam" id="PF00072">
    <property type="entry name" value="Response_reg"/>
    <property type="match status" value="1"/>
</dbReference>
<dbReference type="InterPro" id="IPR001789">
    <property type="entry name" value="Sig_transdc_resp-reg_receiver"/>
</dbReference>
<evidence type="ECO:0000313" key="8">
    <source>
        <dbReference type="EMBL" id="OOZ35824.1"/>
    </source>
</evidence>